<evidence type="ECO:0000313" key="3">
    <source>
        <dbReference type="EnsemblMetazoa" id="ISCW018909-PA"/>
    </source>
</evidence>
<keyword evidence="1" id="KW-0732">Signal</keyword>
<dbReference type="EMBL" id="ABJB010036625">
    <property type="status" value="NOT_ANNOTATED_CDS"/>
    <property type="molecule type" value="Genomic_DNA"/>
</dbReference>
<name>B7PQX5_IXOSC</name>
<proteinExistence type="predicted"/>
<dbReference type="EMBL" id="ABJB010361843">
    <property type="status" value="NOT_ANNOTATED_CDS"/>
    <property type="molecule type" value="Genomic_DNA"/>
</dbReference>
<dbReference type="Proteomes" id="UP000001555">
    <property type="component" value="Unassembled WGS sequence"/>
</dbReference>
<reference evidence="3" key="2">
    <citation type="submission" date="2020-05" db="UniProtKB">
        <authorList>
            <consortium name="EnsemblMetazoa"/>
        </authorList>
    </citation>
    <scope>IDENTIFICATION</scope>
    <source>
        <strain evidence="3">wikel</strain>
    </source>
</reference>
<dbReference type="OrthoDB" id="6504056at2759"/>
<feature type="signal peptide" evidence="1">
    <location>
        <begin position="1"/>
        <end position="19"/>
    </location>
</feature>
<dbReference type="InParanoid" id="B7PQX5"/>
<dbReference type="PaxDb" id="6945-B7PQX5"/>
<keyword evidence="4" id="KW-1185">Reference proteome</keyword>
<dbReference type="HOGENOM" id="CLU_129491_0_0_1"/>
<dbReference type="VEuPathDB" id="VectorBase:ISCP_020816"/>
<evidence type="ECO:0000313" key="2">
    <source>
        <dbReference type="EMBL" id="EEC08997.1"/>
    </source>
</evidence>
<feature type="chain" id="PRO_5010826315" evidence="1">
    <location>
        <begin position="20"/>
        <end position="162"/>
    </location>
</feature>
<dbReference type="EMBL" id="DS768650">
    <property type="protein sequence ID" value="EEC08997.1"/>
    <property type="molecule type" value="Genomic_DNA"/>
</dbReference>
<dbReference type="EnsemblMetazoa" id="ISCW018909-RA">
    <property type="protein sequence ID" value="ISCW018909-PA"/>
    <property type="gene ID" value="ISCW018909"/>
</dbReference>
<gene>
    <name evidence="2" type="ORF">IscW_ISCW018909</name>
</gene>
<reference evidence="2 4" key="1">
    <citation type="submission" date="2008-03" db="EMBL/GenBank/DDBJ databases">
        <title>Annotation of Ixodes scapularis.</title>
        <authorList>
            <consortium name="Ixodes scapularis Genome Project Consortium"/>
            <person name="Caler E."/>
            <person name="Hannick L.I."/>
            <person name="Bidwell S."/>
            <person name="Joardar V."/>
            <person name="Thiagarajan M."/>
            <person name="Amedeo P."/>
            <person name="Galinsky K.J."/>
            <person name="Schobel S."/>
            <person name="Inman J."/>
            <person name="Hostetler J."/>
            <person name="Miller J."/>
            <person name="Hammond M."/>
            <person name="Megy K."/>
            <person name="Lawson D."/>
            <person name="Kodira C."/>
            <person name="Sutton G."/>
            <person name="Meyer J."/>
            <person name="Hill C.A."/>
            <person name="Birren B."/>
            <person name="Nene V."/>
            <person name="Collins F."/>
            <person name="Alarcon-Chaidez F."/>
            <person name="Wikel S."/>
            <person name="Strausberg R."/>
        </authorList>
    </citation>
    <scope>NUCLEOTIDE SEQUENCE [LARGE SCALE GENOMIC DNA]</scope>
    <source>
        <strain evidence="4">Wikel</strain>
        <strain evidence="2">Wikel colony</strain>
    </source>
</reference>
<accession>B7PQX5</accession>
<organism>
    <name type="scientific">Ixodes scapularis</name>
    <name type="common">Black-legged tick</name>
    <name type="synonym">Deer tick</name>
    <dbReference type="NCBI Taxonomy" id="6945"/>
    <lineage>
        <taxon>Eukaryota</taxon>
        <taxon>Metazoa</taxon>
        <taxon>Ecdysozoa</taxon>
        <taxon>Arthropoda</taxon>
        <taxon>Chelicerata</taxon>
        <taxon>Arachnida</taxon>
        <taxon>Acari</taxon>
        <taxon>Parasitiformes</taxon>
        <taxon>Ixodida</taxon>
        <taxon>Ixodoidea</taxon>
        <taxon>Ixodidae</taxon>
        <taxon>Ixodinae</taxon>
        <taxon>Ixodes</taxon>
    </lineage>
</organism>
<dbReference type="AlphaFoldDB" id="B7PQX5"/>
<evidence type="ECO:0000313" key="4">
    <source>
        <dbReference type="Proteomes" id="UP000001555"/>
    </source>
</evidence>
<evidence type="ECO:0000256" key="1">
    <source>
        <dbReference type="SAM" id="SignalP"/>
    </source>
</evidence>
<sequence>MHRVTGVIICAAFIAVATCLSASSENADLIDELVHKDTKKLGEEAIQVGQILRECAKNLKNESSAEEFPGDEAEEYFFRKMWKKIKESAKLSAKRAVPVIKAKAREFLARKAEELIRGLIKKHLGSYALEDTESYHQFLFAISEDIDQMGQDLIQRGGELLK</sequence>
<dbReference type="VEuPathDB" id="VectorBase:ISCI018909"/>
<dbReference type="VEuPathDB" id="VectorBase:ISCW018909"/>
<protein>
    <submittedName>
        <fullName evidence="2 3">Secreted protein, putative</fullName>
    </submittedName>
</protein>